<dbReference type="PANTHER" id="PTHR43638">
    <property type="entry name" value="OXIDOREDUCTASE, ALDO/KETO REDUCTASE FAMILY PROTEIN"/>
    <property type="match status" value="1"/>
</dbReference>
<keyword evidence="3" id="KW-1185">Reference proteome</keyword>
<evidence type="ECO:0000313" key="2">
    <source>
        <dbReference type="EMBL" id="QOJ79406.1"/>
    </source>
</evidence>
<feature type="domain" description="NADP-dependent oxidoreductase" evidence="1">
    <location>
        <begin position="15"/>
        <end position="272"/>
    </location>
</feature>
<proteinExistence type="predicted"/>
<dbReference type="FunCoup" id="A0A7L9FKL3">
    <property type="interactions" value="25"/>
</dbReference>
<name>A0A7L9FKL3_9CREN</name>
<organism evidence="2 3">
    <name type="scientific">Infirmifilum lucidum</name>
    <dbReference type="NCBI Taxonomy" id="2776706"/>
    <lineage>
        <taxon>Archaea</taxon>
        <taxon>Thermoproteota</taxon>
        <taxon>Thermoprotei</taxon>
        <taxon>Thermofilales</taxon>
        <taxon>Thermofilaceae</taxon>
        <taxon>Infirmifilum</taxon>
    </lineage>
</organism>
<dbReference type="Pfam" id="PF00248">
    <property type="entry name" value="Aldo_ket_red"/>
    <property type="match status" value="1"/>
</dbReference>
<accession>A0A7L9FKL3</accession>
<dbReference type="InterPro" id="IPR036812">
    <property type="entry name" value="NAD(P)_OxRdtase_dom_sf"/>
</dbReference>
<dbReference type="GO" id="GO:0016491">
    <property type="term" value="F:oxidoreductase activity"/>
    <property type="evidence" value="ECO:0007669"/>
    <property type="project" value="InterPro"/>
</dbReference>
<dbReference type="PRINTS" id="PR00069">
    <property type="entry name" value="ALDKETRDTASE"/>
</dbReference>
<gene>
    <name evidence="2" type="ORF">IG193_02790</name>
</gene>
<dbReference type="PANTHER" id="PTHR43638:SF3">
    <property type="entry name" value="ALDEHYDE REDUCTASE"/>
    <property type="match status" value="1"/>
</dbReference>
<dbReference type="GeneID" id="59148788"/>
<dbReference type="InterPro" id="IPR020471">
    <property type="entry name" value="AKR"/>
</dbReference>
<dbReference type="AlphaFoldDB" id="A0A7L9FKL3"/>
<dbReference type="PROSITE" id="PS00062">
    <property type="entry name" value="ALDOKETO_REDUCTASE_2"/>
    <property type="match status" value="1"/>
</dbReference>
<protein>
    <submittedName>
        <fullName evidence="2">Aldo/keto reductase</fullName>
    </submittedName>
</protein>
<sequence length="277" mass="31113">MERKFVPKMGLEVAAIGMGTWDIGGGFWTPDYTRDDEWVEALRYGLELGLTLIDTAEMYGGGHAEELVGRAIRGFSREELFIVSKVWQTHAARDEVVKAAEASVKRLGTYVDLYLIHWPPEGVELCETMRGLEEAVERGYARFIGVSNFGVELIEEARSCLSHVDVVAVENKFSLLDRRDESSVIPYAEREGMLYLAYTPLEKGQLARDPFLASIGAKYGKTAAQVALNWLLGFKPVVPIPKASDKRHIKENAGAAGWRLSEEDWRLISEKYRRVVV</sequence>
<dbReference type="Gene3D" id="3.20.20.100">
    <property type="entry name" value="NADP-dependent oxidoreductase domain"/>
    <property type="match status" value="1"/>
</dbReference>
<dbReference type="InterPro" id="IPR023210">
    <property type="entry name" value="NADP_OxRdtase_dom"/>
</dbReference>
<evidence type="ECO:0000259" key="1">
    <source>
        <dbReference type="Pfam" id="PF00248"/>
    </source>
</evidence>
<dbReference type="EMBL" id="CP062310">
    <property type="protein sequence ID" value="QOJ79406.1"/>
    <property type="molecule type" value="Genomic_DNA"/>
</dbReference>
<dbReference type="Proteomes" id="UP000594121">
    <property type="component" value="Chromosome"/>
</dbReference>
<dbReference type="InterPro" id="IPR018170">
    <property type="entry name" value="Aldo/ket_reductase_CS"/>
</dbReference>
<dbReference type="SUPFAM" id="SSF51430">
    <property type="entry name" value="NAD(P)-linked oxidoreductase"/>
    <property type="match status" value="1"/>
</dbReference>
<dbReference type="CDD" id="cd19072">
    <property type="entry name" value="AKR_AKR3F1-like"/>
    <property type="match status" value="1"/>
</dbReference>
<dbReference type="KEGG" id="thel:IG193_02790"/>
<dbReference type="RefSeq" id="WP_192819378.1">
    <property type="nucleotide sequence ID" value="NZ_CP062310.1"/>
</dbReference>
<dbReference type="InParanoid" id="A0A7L9FKL3"/>
<evidence type="ECO:0000313" key="3">
    <source>
        <dbReference type="Proteomes" id="UP000594121"/>
    </source>
</evidence>
<reference evidence="2 3" key="1">
    <citation type="submission" date="2020-10" db="EMBL/GenBank/DDBJ databases">
        <title>Thermofilum lucidum 3507LT sp. nov. a novel member of Thermofilaceae family isolated from Chile hot spring, and proposal of description order Thermofilales.</title>
        <authorList>
            <person name="Zayulina K.S."/>
            <person name="Elcheninov A.G."/>
            <person name="Toshchakov S.V."/>
            <person name="Kublanov I.V."/>
        </authorList>
    </citation>
    <scope>NUCLEOTIDE SEQUENCE [LARGE SCALE GENOMIC DNA]</scope>
    <source>
        <strain evidence="2 3">3507LT</strain>
    </source>
</reference>